<proteinExistence type="predicted"/>
<comment type="caution">
    <text evidence="1">The sequence shown here is derived from an EMBL/GenBank/DDBJ whole genome shotgun (WGS) entry which is preliminary data.</text>
</comment>
<reference evidence="1" key="1">
    <citation type="submission" date="2022-04" db="EMBL/GenBank/DDBJ databases">
        <title>A functionally conserved STORR gene fusion in Papaver species that diverged 16.8 million years ago.</title>
        <authorList>
            <person name="Catania T."/>
        </authorList>
    </citation>
    <scope>NUCLEOTIDE SEQUENCE</scope>
    <source>
        <strain evidence="1">S-188037</strain>
    </source>
</reference>
<dbReference type="EMBL" id="JAJJMB010008936">
    <property type="protein sequence ID" value="KAI3919082.1"/>
    <property type="molecule type" value="Genomic_DNA"/>
</dbReference>
<evidence type="ECO:0000313" key="1">
    <source>
        <dbReference type="EMBL" id="KAI3919082.1"/>
    </source>
</evidence>
<dbReference type="Proteomes" id="UP001202328">
    <property type="component" value="Unassembled WGS sequence"/>
</dbReference>
<name>A0AAD4SRZ7_9MAGN</name>
<dbReference type="AlphaFoldDB" id="A0AAD4SRZ7"/>
<protein>
    <submittedName>
        <fullName evidence="1">Uncharacterized protein</fullName>
    </submittedName>
</protein>
<evidence type="ECO:0000313" key="2">
    <source>
        <dbReference type="Proteomes" id="UP001202328"/>
    </source>
</evidence>
<sequence length="68" mass="7791">MQIDYGEINKCSLQSSAGDYTVGLETGMILHSYCVVQFRYIWSAEWLVGSLLVHRCITHASLLERRQL</sequence>
<gene>
    <name evidence="1" type="ORF">MKW98_016635</name>
</gene>
<organism evidence="1 2">
    <name type="scientific">Papaver atlanticum</name>
    <dbReference type="NCBI Taxonomy" id="357466"/>
    <lineage>
        <taxon>Eukaryota</taxon>
        <taxon>Viridiplantae</taxon>
        <taxon>Streptophyta</taxon>
        <taxon>Embryophyta</taxon>
        <taxon>Tracheophyta</taxon>
        <taxon>Spermatophyta</taxon>
        <taxon>Magnoliopsida</taxon>
        <taxon>Ranunculales</taxon>
        <taxon>Papaveraceae</taxon>
        <taxon>Papaveroideae</taxon>
        <taxon>Papaver</taxon>
    </lineage>
</organism>
<accession>A0AAD4SRZ7</accession>
<keyword evidence="2" id="KW-1185">Reference proteome</keyword>